<dbReference type="RefSeq" id="WP_158759841.1">
    <property type="nucleotide sequence ID" value="NZ_CP046910.1"/>
</dbReference>
<dbReference type="EMBL" id="CP046910">
    <property type="protein sequence ID" value="QGZ56890.1"/>
    <property type="molecule type" value="Genomic_DNA"/>
</dbReference>
<evidence type="ECO:0000256" key="4">
    <source>
        <dbReference type="ARBA" id="ARBA00023004"/>
    </source>
</evidence>
<evidence type="ECO:0000256" key="3">
    <source>
        <dbReference type="ARBA" id="ARBA00023002"/>
    </source>
</evidence>
<dbReference type="KEGG" id="pacp:FAZ97_18215"/>
<protein>
    <submittedName>
        <fullName evidence="7">Rieske 2Fe-2S domain-containing protein</fullName>
    </submittedName>
</protein>
<dbReference type="InterPro" id="IPR050584">
    <property type="entry name" value="Cholesterol_7-desaturase"/>
</dbReference>
<keyword evidence="2" id="KW-0479">Metal-binding</keyword>
<accession>A0A7Z2G8C1</accession>
<dbReference type="InterPro" id="IPR036922">
    <property type="entry name" value="Rieske_2Fe-2S_sf"/>
</dbReference>
<dbReference type="PANTHER" id="PTHR21266:SF60">
    <property type="entry name" value="3-KETOSTEROID-9-ALPHA-MONOOXYGENASE, OXYGENASE COMPONENT"/>
    <property type="match status" value="1"/>
</dbReference>
<dbReference type="SUPFAM" id="SSF55961">
    <property type="entry name" value="Bet v1-like"/>
    <property type="match status" value="1"/>
</dbReference>
<dbReference type="SUPFAM" id="SSF50022">
    <property type="entry name" value="ISP domain"/>
    <property type="match status" value="1"/>
</dbReference>
<evidence type="ECO:0000256" key="1">
    <source>
        <dbReference type="ARBA" id="ARBA00022714"/>
    </source>
</evidence>
<evidence type="ECO:0000256" key="2">
    <source>
        <dbReference type="ARBA" id="ARBA00022723"/>
    </source>
</evidence>
<organism evidence="7 8">
    <name type="scientific">Paraburkholderia acidiphila</name>
    <dbReference type="NCBI Taxonomy" id="2571747"/>
    <lineage>
        <taxon>Bacteria</taxon>
        <taxon>Pseudomonadati</taxon>
        <taxon>Pseudomonadota</taxon>
        <taxon>Betaproteobacteria</taxon>
        <taxon>Burkholderiales</taxon>
        <taxon>Burkholderiaceae</taxon>
        <taxon>Paraburkholderia</taxon>
    </lineage>
</organism>
<evidence type="ECO:0000256" key="5">
    <source>
        <dbReference type="ARBA" id="ARBA00023014"/>
    </source>
</evidence>
<dbReference type="AlphaFoldDB" id="A0A7Z2G8C1"/>
<dbReference type="Gene3D" id="2.102.10.10">
    <property type="entry name" value="Rieske [2Fe-2S] iron-sulphur domain"/>
    <property type="match status" value="1"/>
</dbReference>
<dbReference type="InterPro" id="IPR044043">
    <property type="entry name" value="VanA_C_cat"/>
</dbReference>
<dbReference type="PANTHER" id="PTHR21266">
    <property type="entry name" value="IRON-SULFUR DOMAIN CONTAINING PROTEIN"/>
    <property type="match status" value="1"/>
</dbReference>
<sequence length="343" mass="38485">MFIPLHAPREHVLRPNSSQIAERDWQILADFWYPIAEVSEIRDLPFKATLLDVDLALFRDADGKIAVVLDMCPHRLIRLSGGTVEDGQIVCPFHGLHFDGSGKCTLVPALGDKGRLPASYRVRNFPVKELYGLVWTCLGDATKHDLPSFPTLLDAPRDELVHISSAIWPISAPRQIENFFDLAHLPFVHATTLGGDPKAELKPGHVEQTDDAVIMTAQYYETAGKTNHLCNYRYRVVLPFALEFGMQAVDDPNFSLTSCDIPSPVSAYTSRVFQILRTQLPESEWPSLRTAFEKINGEDIGVLSQMRVLNMPLDQHHEIHLPVDNISNAYRSRLRELGLGQGE</sequence>
<keyword evidence="4" id="KW-0408">Iron</keyword>
<evidence type="ECO:0000313" key="8">
    <source>
        <dbReference type="Proteomes" id="UP000434209"/>
    </source>
</evidence>
<proteinExistence type="predicted"/>
<evidence type="ECO:0000259" key="6">
    <source>
        <dbReference type="PROSITE" id="PS51296"/>
    </source>
</evidence>
<feature type="domain" description="Rieske" evidence="6">
    <location>
        <begin position="32"/>
        <end position="136"/>
    </location>
</feature>
<keyword evidence="8" id="KW-1185">Reference proteome</keyword>
<dbReference type="Proteomes" id="UP000434209">
    <property type="component" value="Chromosome 2"/>
</dbReference>
<keyword evidence="3" id="KW-0560">Oxidoreductase</keyword>
<keyword evidence="1" id="KW-0001">2Fe-2S</keyword>
<keyword evidence="5" id="KW-0411">Iron-sulfur</keyword>
<dbReference type="Pfam" id="PF00355">
    <property type="entry name" value="Rieske"/>
    <property type="match status" value="1"/>
</dbReference>
<reference evidence="7 8" key="1">
    <citation type="submission" date="2019-12" db="EMBL/GenBank/DDBJ databases">
        <title>Paraburkholderia acidiphila 7Q-K02 sp. nov and Paraburkholderia acidisoli DHF22 sp. nov., two strains isolated from forest soil.</title>
        <authorList>
            <person name="Gao Z."/>
            <person name="Qiu L."/>
        </authorList>
    </citation>
    <scope>NUCLEOTIDE SEQUENCE [LARGE SCALE GENOMIC DNA]</scope>
    <source>
        <strain evidence="7 8">7Q-K02</strain>
    </source>
</reference>
<dbReference type="OrthoDB" id="9790995at2"/>
<dbReference type="GO" id="GO:0051537">
    <property type="term" value="F:2 iron, 2 sulfur cluster binding"/>
    <property type="evidence" value="ECO:0007669"/>
    <property type="project" value="UniProtKB-KW"/>
</dbReference>
<dbReference type="GO" id="GO:0016491">
    <property type="term" value="F:oxidoreductase activity"/>
    <property type="evidence" value="ECO:0007669"/>
    <property type="project" value="UniProtKB-KW"/>
</dbReference>
<dbReference type="PROSITE" id="PS51296">
    <property type="entry name" value="RIESKE"/>
    <property type="match status" value="1"/>
</dbReference>
<evidence type="ECO:0000313" key="7">
    <source>
        <dbReference type="EMBL" id="QGZ56890.1"/>
    </source>
</evidence>
<dbReference type="Pfam" id="PF19112">
    <property type="entry name" value="VanA_C"/>
    <property type="match status" value="1"/>
</dbReference>
<dbReference type="GO" id="GO:0046872">
    <property type="term" value="F:metal ion binding"/>
    <property type="evidence" value="ECO:0007669"/>
    <property type="project" value="UniProtKB-KW"/>
</dbReference>
<name>A0A7Z2G8C1_9BURK</name>
<dbReference type="Gene3D" id="3.90.380.10">
    <property type="entry name" value="Naphthalene 1,2-dioxygenase Alpha Subunit, Chain A, domain 1"/>
    <property type="match status" value="1"/>
</dbReference>
<dbReference type="InterPro" id="IPR017941">
    <property type="entry name" value="Rieske_2Fe-2S"/>
</dbReference>
<gene>
    <name evidence="7" type="ORF">FAZ97_18215</name>
</gene>